<dbReference type="Pfam" id="PF13580">
    <property type="entry name" value="SIS_2"/>
    <property type="match status" value="1"/>
</dbReference>
<protein>
    <submittedName>
        <fullName evidence="2">Phosphoheptose isomerase</fullName>
        <ecNumber evidence="2">5.3.1.28</ecNumber>
    </submittedName>
</protein>
<name>A0A0N7M577_9RHOB</name>
<reference evidence="2 3" key="1">
    <citation type="submission" date="2015-09" db="EMBL/GenBank/DDBJ databases">
        <authorList>
            <consortium name="Swine Surveillance"/>
        </authorList>
    </citation>
    <scope>NUCLEOTIDE SEQUENCE [LARGE SCALE GENOMIC DNA]</scope>
    <source>
        <strain evidence="2 3">CECT 8399</strain>
    </source>
</reference>
<dbReference type="SUPFAM" id="SSF53697">
    <property type="entry name" value="SIS domain"/>
    <property type="match status" value="1"/>
</dbReference>
<dbReference type="GO" id="GO:1901135">
    <property type="term" value="P:carbohydrate derivative metabolic process"/>
    <property type="evidence" value="ECO:0007669"/>
    <property type="project" value="InterPro"/>
</dbReference>
<gene>
    <name evidence="2" type="primary">gmhA</name>
    <name evidence="2" type="ORF">PHA8399_03812</name>
</gene>
<dbReference type="InterPro" id="IPR035461">
    <property type="entry name" value="GmhA/DiaA"/>
</dbReference>
<sequence length="208" mass="22479">MTALFPTTPFDSCAGFAAEYFATLAAAVQASDLSVLDKIAALVKETIDNGNFIYICGNGGSAGIANHSLCDFLKCVRTDTDLMPRVMSLAAHTEMNSALANDISYDEVFAYQLQSMGRPGDLVWTVSSSGDSENVVRALQVAREKGMASVSFTGFSGGRSRELADLNAHVNAQNYGVIEDVHMAFIHILTQYLRMANMDQSLLGQRKF</sequence>
<accession>A0A0N7M577</accession>
<dbReference type="GO" id="GO:0097367">
    <property type="term" value="F:carbohydrate derivative binding"/>
    <property type="evidence" value="ECO:0007669"/>
    <property type="project" value="InterPro"/>
</dbReference>
<organism evidence="2 3">
    <name type="scientific">Leisingera aquaemixtae</name>
    <dbReference type="NCBI Taxonomy" id="1396826"/>
    <lineage>
        <taxon>Bacteria</taxon>
        <taxon>Pseudomonadati</taxon>
        <taxon>Pseudomonadota</taxon>
        <taxon>Alphaproteobacteria</taxon>
        <taxon>Rhodobacterales</taxon>
        <taxon>Roseobacteraceae</taxon>
        <taxon>Leisingera</taxon>
    </lineage>
</organism>
<dbReference type="Gene3D" id="3.40.50.10490">
    <property type="entry name" value="Glucose-6-phosphate isomerase like protein, domain 1"/>
    <property type="match status" value="1"/>
</dbReference>
<keyword evidence="2" id="KW-0413">Isomerase</keyword>
<feature type="domain" description="SIS" evidence="1">
    <location>
        <begin position="43"/>
        <end position="201"/>
    </location>
</feature>
<evidence type="ECO:0000313" key="2">
    <source>
        <dbReference type="EMBL" id="CUI01666.1"/>
    </source>
</evidence>
<dbReference type="InterPro" id="IPR001347">
    <property type="entry name" value="SIS_dom"/>
</dbReference>
<dbReference type="InterPro" id="IPR050099">
    <property type="entry name" value="SIS_GmhA/DiaA_subfam"/>
</dbReference>
<dbReference type="CDD" id="cd05006">
    <property type="entry name" value="SIS_GmhA"/>
    <property type="match status" value="1"/>
</dbReference>
<evidence type="ECO:0000259" key="1">
    <source>
        <dbReference type="PROSITE" id="PS51464"/>
    </source>
</evidence>
<dbReference type="EC" id="5.3.1.28" evidence="2"/>
<dbReference type="EMBL" id="CYSR01000032">
    <property type="protein sequence ID" value="CUI01666.1"/>
    <property type="molecule type" value="Genomic_DNA"/>
</dbReference>
<evidence type="ECO:0000313" key="3">
    <source>
        <dbReference type="Proteomes" id="UP000051326"/>
    </source>
</evidence>
<dbReference type="GO" id="GO:0016853">
    <property type="term" value="F:isomerase activity"/>
    <property type="evidence" value="ECO:0007669"/>
    <property type="project" value="UniProtKB-KW"/>
</dbReference>
<dbReference type="AlphaFoldDB" id="A0A0N7M577"/>
<dbReference type="Proteomes" id="UP000051326">
    <property type="component" value="Unassembled WGS sequence"/>
</dbReference>
<dbReference type="InterPro" id="IPR046348">
    <property type="entry name" value="SIS_dom_sf"/>
</dbReference>
<dbReference type="PROSITE" id="PS51464">
    <property type="entry name" value="SIS"/>
    <property type="match status" value="1"/>
</dbReference>
<dbReference type="PANTHER" id="PTHR30390">
    <property type="entry name" value="SEDOHEPTULOSE 7-PHOSPHATE ISOMERASE / DNAA INITIATOR-ASSOCIATING FACTOR FOR REPLICATION INITIATION"/>
    <property type="match status" value="1"/>
</dbReference>
<dbReference type="RefSeq" id="WP_058287662.1">
    <property type="nucleotide sequence ID" value="NZ_CP081063.1"/>
</dbReference>
<proteinExistence type="predicted"/>
<dbReference type="STRING" id="1396826.PHA8399_03812"/>